<proteinExistence type="predicted"/>
<accession>A0A7Z0VLR1</accession>
<dbReference type="AlphaFoldDB" id="A0A7Z0VLR1"/>
<protein>
    <submittedName>
        <fullName evidence="1">DNA polymerase III subunit chi</fullName>
        <ecNumber evidence="1">2.7.7.7</ecNumber>
    </submittedName>
</protein>
<name>A0A7Z0VLR1_9GAMM</name>
<comment type="caution">
    <text evidence="1">The sequence shown here is derived from an EMBL/GenBank/DDBJ whole genome shotgun (WGS) entry which is preliminary data.</text>
</comment>
<dbReference type="Proteomes" id="UP000094769">
    <property type="component" value="Unassembled WGS sequence"/>
</dbReference>
<dbReference type="GO" id="GO:0006260">
    <property type="term" value="P:DNA replication"/>
    <property type="evidence" value="ECO:0007669"/>
    <property type="project" value="InterPro"/>
</dbReference>
<keyword evidence="1" id="KW-0808">Transferase</keyword>
<dbReference type="OrthoDB" id="5297568at2"/>
<dbReference type="RefSeq" id="WP_069124551.1">
    <property type="nucleotide sequence ID" value="NZ_MARB01000009.1"/>
</dbReference>
<dbReference type="InterPro" id="IPR036768">
    <property type="entry name" value="PolIII_chi_sf"/>
</dbReference>
<dbReference type="Gene3D" id="3.40.50.10110">
    <property type="entry name" value="DNA polymerase III subunit chi"/>
    <property type="match status" value="1"/>
</dbReference>
<dbReference type="EMBL" id="MARB01000009">
    <property type="protein sequence ID" value="ODJ87893.1"/>
    <property type="molecule type" value="Genomic_DNA"/>
</dbReference>
<keyword evidence="1" id="KW-0548">Nucleotidyltransferase</keyword>
<dbReference type="GO" id="GO:0032298">
    <property type="term" value="P:positive regulation of DNA-templated DNA replication initiation"/>
    <property type="evidence" value="ECO:0007669"/>
    <property type="project" value="TreeGrafter"/>
</dbReference>
<dbReference type="PANTHER" id="PTHR38767">
    <property type="entry name" value="DNA POLYMERASE III SUBUNIT CHI"/>
    <property type="match status" value="1"/>
</dbReference>
<evidence type="ECO:0000313" key="1">
    <source>
        <dbReference type="EMBL" id="ODJ87893.1"/>
    </source>
</evidence>
<dbReference type="EC" id="2.7.7.7" evidence="1"/>
<dbReference type="GO" id="GO:0003887">
    <property type="term" value="F:DNA-directed DNA polymerase activity"/>
    <property type="evidence" value="ECO:0007669"/>
    <property type="project" value="UniProtKB-EC"/>
</dbReference>
<dbReference type="SUPFAM" id="SSF102400">
    <property type="entry name" value="DNA polymerase III chi subunit"/>
    <property type="match status" value="1"/>
</dbReference>
<dbReference type="GO" id="GO:0003677">
    <property type="term" value="F:DNA binding"/>
    <property type="evidence" value="ECO:0007669"/>
    <property type="project" value="InterPro"/>
</dbReference>
<dbReference type="Pfam" id="PF04364">
    <property type="entry name" value="DNA_pol3_chi"/>
    <property type="match status" value="1"/>
</dbReference>
<dbReference type="PANTHER" id="PTHR38767:SF1">
    <property type="entry name" value="DNA POLYMERASE III SUBUNIT CHI"/>
    <property type="match status" value="1"/>
</dbReference>
<sequence>MTQVDFYVLDERAMGNRFTLACRLSEKIYHQGRRIFIHTESEEESRHMNRLLWTFRQGSFVPHGMAKECNPLTTPVIISHDKESGEEKDVLINLASVVPSFFSRFDRVAEIVDKEPQIVTAGRERFRFYRDRGYPLNKHDIK</sequence>
<gene>
    <name evidence="1" type="primary">holC</name>
    <name evidence="1" type="ORF">CODIS_20010</name>
</gene>
<evidence type="ECO:0000313" key="2">
    <source>
        <dbReference type="Proteomes" id="UP000094769"/>
    </source>
</evidence>
<reference evidence="1 2" key="1">
    <citation type="submission" date="2016-06" db="EMBL/GenBank/DDBJ databases">
        <title>Genome sequence of endosymbiont of Candidatus Endolucinida thiodiazotropha.</title>
        <authorList>
            <person name="Poehlein A."/>
            <person name="Koenig S."/>
            <person name="Heiden S.E."/>
            <person name="Thuermer A."/>
            <person name="Voget S."/>
            <person name="Daniel R."/>
            <person name="Markert S."/>
            <person name="Gros O."/>
            <person name="Schweder T."/>
        </authorList>
    </citation>
    <scope>NUCLEOTIDE SEQUENCE [LARGE SCALE GENOMIC DNA]</scope>
    <source>
        <strain evidence="1 2">COS</strain>
    </source>
</reference>
<organism evidence="1 2">
    <name type="scientific">Candidatus Thiodiazotropha endolucinida</name>
    <dbReference type="NCBI Taxonomy" id="1655433"/>
    <lineage>
        <taxon>Bacteria</taxon>
        <taxon>Pseudomonadati</taxon>
        <taxon>Pseudomonadota</taxon>
        <taxon>Gammaproteobacteria</taxon>
        <taxon>Chromatiales</taxon>
        <taxon>Sedimenticolaceae</taxon>
        <taxon>Candidatus Thiodiazotropha</taxon>
    </lineage>
</organism>
<keyword evidence="2" id="KW-1185">Reference proteome</keyword>
<dbReference type="InterPro" id="IPR007459">
    <property type="entry name" value="DNA_pol3_chi"/>
</dbReference>